<evidence type="ECO:0000313" key="1">
    <source>
        <dbReference type="Proteomes" id="UP000675920"/>
    </source>
</evidence>
<dbReference type="NCBIfam" id="TIGR01869">
    <property type="entry name" value="casC_Cse4"/>
    <property type="match status" value="1"/>
</dbReference>
<dbReference type="RefSeq" id="WP_028312816.1">
    <property type="nucleotide sequence ID" value="NZ_KI519499.1"/>
</dbReference>
<protein>
    <submittedName>
        <fullName evidence="2">Type I-E CRISPR-associated protein Cas7/Cse4/CasC</fullName>
    </submittedName>
</protein>
<dbReference type="Pfam" id="PF09344">
    <property type="entry name" value="Cas_CT1975"/>
    <property type="match status" value="1"/>
</dbReference>
<reference evidence="2" key="2">
    <citation type="submission" date="2025-08" db="UniProtKB">
        <authorList>
            <consortium name="RefSeq"/>
        </authorList>
    </citation>
    <scope>IDENTIFICATION</scope>
</reference>
<keyword evidence="1" id="KW-1185">Reference proteome</keyword>
<accession>A0A8B6X6F3</accession>
<reference evidence="2" key="1">
    <citation type="journal article" date="2008" name="Science">
        <title>Small CRISPR RNAs guide antiviral defense in prokaryotes.</title>
        <authorList>
            <person name="Brouns S.J."/>
            <person name="Jore M.M."/>
            <person name="Lundgren M."/>
            <person name="Westra E.R."/>
            <person name="Slijkhuis R.J."/>
            <person name="Snijders A.P."/>
            <person name="Dickman M.J."/>
            <person name="Makarova K.S."/>
            <person name="Koonin E.V."/>
            <person name="van der Oost J."/>
        </authorList>
    </citation>
    <scope>NUCLEOTIDE SEQUENCE</scope>
</reference>
<dbReference type="Proteomes" id="UP000675920">
    <property type="component" value="Unplaced"/>
</dbReference>
<dbReference type="AlphaFoldDB" id="A0A8B6X6F3"/>
<sequence>MSRFVQLHVLTSYPPSNLNRDDTGRPKTALLGDATRLRVSSQSQKRAWRTSEVFEVALAGSLGTRTKRLGRDVYAQFVAGGVAEKPAREWARLIAGQFGKVKPEAKAAKAKTDDDKAEAAGKVDALADFDIEQLAHFSPEELDAVKALVTALVARKEPPTADELRLLGRPRRAVDIAMFGRMLADSPEFNVEAAVQVAHAVTVHRAAVEDDYFSAVDDLNRTDSGAGHIGERGYGAGLYYLYLAIDRELLARNLGGDEALVRRALKALVEAVTKVSPTGMQASFASRAYAGYALAETGDQQPRSLVQAFLKPVKPQDGESVFDNAVAALRTRRDNFDAVYGACADARAEFNVETAEGSLAALADFVAG</sequence>
<gene>
    <name evidence="2" type="primary">cas7e</name>
</gene>
<proteinExistence type="predicted"/>
<name>A0A8B6X6F3_9BURK</name>
<dbReference type="InterPro" id="IPR010148">
    <property type="entry name" value="CRISPR-assoc_prot_CT1975"/>
</dbReference>
<dbReference type="OrthoDB" id="5291250at2"/>
<evidence type="ECO:0000313" key="2">
    <source>
        <dbReference type="RefSeq" id="WP_028312816.1"/>
    </source>
</evidence>
<organism evidence="1 2">
    <name type="scientific">Derxia gummosa DSM 723</name>
    <dbReference type="NCBI Taxonomy" id="1121388"/>
    <lineage>
        <taxon>Bacteria</taxon>
        <taxon>Pseudomonadati</taxon>
        <taxon>Pseudomonadota</taxon>
        <taxon>Betaproteobacteria</taxon>
        <taxon>Burkholderiales</taxon>
        <taxon>Alcaligenaceae</taxon>
        <taxon>Derxia</taxon>
    </lineage>
</organism>